<feature type="region of interest" description="Disordered" evidence="1">
    <location>
        <begin position="428"/>
        <end position="460"/>
    </location>
</feature>
<evidence type="ECO:0000313" key="2">
    <source>
        <dbReference type="EMBL" id="KAK3262678.1"/>
    </source>
</evidence>
<dbReference type="Gene3D" id="3.90.1170.40">
    <property type="entry name" value="Molybdopterin biosynthesis MoaE subunit"/>
    <property type="match status" value="1"/>
</dbReference>
<dbReference type="AlphaFoldDB" id="A0AAE0FN67"/>
<feature type="region of interest" description="Disordered" evidence="1">
    <location>
        <begin position="58"/>
        <end position="130"/>
    </location>
</feature>
<feature type="compositionally biased region" description="Polar residues" evidence="1">
    <location>
        <begin position="58"/>
        <end position="74"/>
    </location>
</feature>
<feature type="region of interest" description="Disordered" evidence="1">
    <location>
        <begin position="157"/>
        <end position="210"/>
    </location>
</feature>
<gene>
    <name evidence="2" type="ORF">CYMTET_28486</name>
</gene>
<dbReference type="InterPro" id="IPR003448">
    <property type="entry name" value="Mopterin_biosynth_MoaE"/>
</dbReference>
<dbReference type="InterPro" id="IPR036563">
    <property type="entry name" value="MoaE_sf"/>
</dbReference>
<dbReference type="EMBL" id="LGRX02016029">
    <property type="protein sequence ID" value="KAK3262678.1"/>
    <property type="molecule type" value="Genomic_DNA"/>
</dbReference>
<dbReference type="Proteomes" id="UP001190700">
    <property type="component" value="Unassembled WGS sequence"/>
</dbReference>
<dbReference type="Pfam" id="PF02391">
    <property type="entry name" value="MoaE"/>
    <property type="match status" value="1"/>
</dbReference>
<evidence type="ECO:0000313" key="3">
    <source>
        <dbReference type="Proteomes" id="UP001190700"/>
    </source>
</evidence>
<organism evidence="2 3">
    <name type="scientific">Cymbomonas tetramitiformis</name>
    <dbReference type="NCBI Taxonomy" id="36881"/>
    <lineage>
        <taxon>Eukaryota</taxon>
        <taxon>Viridiplantae</taxon>
        <taxon>Chlorophyta</taxon>
        <taxon>Pyramimonadophyceae</taxon>
        <taxon>Pyramimonadales</taxon>
        <taxon>Pyramimonadaceae</taxon>
        <taxon>Cymbomonas</taxon>
    </lineage>
</organism>
<comment type="caution">
    <text evidence="2">The sequence shown here is derived from an EMBL/GenBank/DDBJ whole genome shotgun (WGS) entry which is preliminary data.</text>
</comment>
<proteinExistence type="predicted"/>
<keyword evidence="3" id="KW-1185">Reference proteome</keyword>
<feature type="compositionally biased region" description="Basic and acidic residues" evidence="1">
    <location>
        <begin position="445"/>
        <end position="460"/>
    </location>
</feature>
<feature type="compositionally biased region" description="Basic residues" evidence="1">
    <location>
        <begin position="190"/>
        <end position="202"/>
    </location>
</feature>
<accession>A0AAE0FN67</accession>
<dbReference type="SUPFAM" id="SSF54690">
    <property type="entry name" value="Molybdopterin synthase subunit MoaE"/>
    <property type="match status" value="1"/>
</dbReference>
<protein>
    <submittedName>
        <fullName evidence="2">Uncharacterized protein</fullName>
    </submittedName>
</protein>
<sequence>MDEYDEGCTTPMPPAKRLRAAASAAAARSARSTGGAWSTCGMGRQLGRSGRCSMLSSLNKPPRNLSSSMISRSGSPALRLSKHQSGEEYINRAPKRRLFGSGKAETETAPGVGGSPISTPGTPSGGEAKLKCVHSGSLESGGDIGFEVCAPSDSLMLEDGSFSDLPSQGESDEQERSDDTPSSHQSHSQSRSRHDCHHRSHSNSHSCCAMDTPEVASSSIEGLSPPIEGLSPPIEPKVQITAPRTLAELADPEERLGSSASLVLDHSEDGETLEPCWPQLPVMVTQDNAHDDNRLLHPYQASLPGCTTGGGTPPTPLLPAEKPRALACLPALAHAAARVGAPLVNGAVPMPMAREDDAAHDKLALPEASPGCRGVILDSGSILGDLCEVGSADAVTSAELASLFGAGVEWDMQQQEDRGGREDVALDPSILPMQTGGSPGDAELMEERRTQSEEKPGAAEKYEGDVVCALETSSLDAEPYIAIGNRDAEQGGREVVSYTSRVQADEFASTMETYAHSRCALTSKDRAQDVLRQVAQLVRSHFSISRLVLVQCTGVLHVGDISLVAVITAINWNEAMAATHYAVNQIKELGLVTITIPSLDESMLTGLQPSNDDAAEVTVAQQDDNEDTRLNVKDNNWLCHFDQSMDDVPLLGESKIEADSSM</sequence>
<reference evidence="2 3" key="1">
    <citation type="journal article" date="2015" name="Genome Biol. Evol.">
        <title>Comparative Genomics of a Bacterivorous Green Alga Reveals Evolutionary Causalities and Consequences of Phago-Mixotrophic Mode of Nutrition.</title>
        <authorList>
            <person name="Burns J.A."/>
            <person name="Paasch A."/>
            <person name="Narechania A."/>
            <person name="Kim E."/>
        </authorList>
    </citation>
    <scope>NUCLEOTIDE SEQUENCE [LARGE SCALE GENOMIC DNA]</scope>
    <source>
        <strain evidence="2 3">PLY_AMNH</strain>
    </source>
</reference>
<name>A0AAE0FN67_9CHLO</name>
<evidence type="ECO:0000256" key="1">
    <source>
        <dbReference type="SAM" id="MobiDB-lite"/>
    </source>
</evidence>
<dbReference type="GO" id="GO:0006777">
    <property type="term" value="P:Mo-molybdopterin cofactor biosynthetic process"/>
    <property type="evidence" value="ECO:0007669"/>
    <property type="project" value="InterPro"/>
</dbReference>